<feature type="domain" description="Peptidoglycan binding-like" evidence="2">
    <location>
        <begin position="63"/>
        <end position="99"/>
    </location>
</feature>
<proteinExistence type="predicted"/>
<organism evidence="3 4">
    <name type="scientific">Catenulispora yoronensis</name>
    <dbReference type="NCBI Taxonomy" id="450799"/>
    <lineage>
        <taxon>Bacteria</taxon>
        <taxon>Bacillati</taxon>
        <taxon>Actinomycetota</taxon>
        <taxon>Actinomycetes</taxon>
        <taxon>Catenulisporales</taxon>
        <taxon>Catenulisporaceae</taxon>
        <taxon>Catenulispora</taxon>
    </lineage>
</organism>
<gene>
    <name evidence="3" type="ORF">GCM10009839_93300</name>
</gene>
<name>A0ABP5H7B2_9ACTN</name>
<dbReference type="EMBL" id="BAAAQN010000115">
    <property type="protein sequence ID" value="GAA2066833.1"/>
    <property type="molecule type" value="Genomic_DNA"/>
</dbReference>
<protein>
    <recommendedName>
        <fullName evidence="2">Peptidoglycan binding-like domain-containing protein</fullName>
    </recommendedName>
</protein>
<evidence type="ECO:0000313" key="4">
    <source>
        <dbReference type="Proteomes" id="UP001500751"/>
    </source>
</evidence>
<keyword evidence="1" id="KW-0732">Signal</keyword>
<dbReference type="InterPro" id="IPR036365">
    <property type="entry name" value="PGBD-like_sf"/>
</dbReference>
<dbReference type="InterPro" id="IPR002477">
    <property type="entry name" value="Peptidoglycan-bd-like"/>
</dbReference>
<comment type="caution">
    <text evidence="3">The sequence shown here is derived from an EMBL/GenBank/DDBJ whole genome shotgun (WGS) entry which is preliminary data.</text>
</comment>
<reference evidence="4" key="1">
    <citation type="journal article" date="2019" name="Int. J. Syst. Evol. Microbiol.">
        <title>The Global Catalogue of Microorganisms (GCM) 10K type strain sequencing project: providing services to taxonomists for standard genome sequencing and annotation.</title>
        <authorList>
            <consortium name="The Broad Institute Genomics Platform"/>
            <consortium name="The Broad Institute Genome Sequencing Center for Infectious Disease"/>
            <person name="Wu L."/>
            <person name="Ma J."/>
        </authorList>
    </citation>
    <scope>NUCLEOTIDE SEQUENCE [LARGE SCALE GENOMIC DNA]</scope>
    <source>
        <strain evidence="4">JCM 16014</strain>
    </source>
</reference>
<evidence type="ECO:0000259" key="2">
    <source>
        <dbReference type="Pfam" id="PF01471"/>
    </source>
</evidence>
<evidence type="ECO:0000256" key="1">
    <source>
        <dbReference type="SAM" id="SignalP"/>
    </source>
</evidence>
<keyword evidence="4" id="KW-1185">Reference proteome</keyword>
<dbReference type="RefSeq" id="WP_344672220.1">
    <property type="nucleotide sequence ID" value="NZ_BAAAQN010000115.1"/>
</dbReference>
<sequence>MKFGKRGRVGLAIGAVAAALTASVAQAGAANATSYLAIGSSGPGVWCVQVGLDATDNGDLFVVQDAKFGPLTQSAVKQFQGINGLSQDGIVGPKTANALMWAIWWDTRHGGSPSVSPWGFDSLSCPSYLPLS</sequence>
<accession>A0ABP5H7B2</accession>
<feature type="signal peptide" evidence="1">
    <location>
        <begin position="1"/>
        <end position="27"/>
    </location>
</feature>
<dbReference type="Proteomes" id="UP001500751">
    <property type="component" value="Unassembled WGS sequence"/>
</dbReference>
<dbReference type="Pfam" id="PF01471">
    <property type="entry name" value="PG_binding_1"/>
    <property type="match status" value="1"/>
</dbReference>
<dbReference type="InterPro" id="IPR036366">
    <property type="entry name" value="PGBDSf"/>
</dbReference>
<evidence type="ECO:0000313" key="3">
    <source>
        <dbReference type="EMBL" id="GAA2066833.1"/>
    </source>
</evidence>
<dbReference type="SUPFAM" id="SSF47090">
    <property type="entry name" value="PGBD-like"/>
    <property type="match status" value="1"/>
</dbReference>
<dbReference type="Gene3D" id="1.10.101.10">
    <property type="entry name" value="PGBD-like superfamily/PGBD"/>
    <property type="match status" value="1"/>
</dbReference>
<feature type="chain" id="PRO_5047004494" description="Peptidoglycan binding-like domain-containing protein" evidence="1">
    <location>
        <begin position="28"/>
        <end position="132"/>
    </location>
</feature>